<dbReference type="InterPro" id="IPR003675">
    <property type="entry name" value="Rce1/LyrA-like_dom"/>
</dbReference>
<dbReference type="OrthoDB" id="193898at2"/>
<feature type="transmembrane region" description="Helical" evidence="1">
    <location>
        <begin position="208"/>
        <end position="234"/>
    </location>
</feature>
<feature type="transmembrane region" description="Helical" evidence="1">
    <location>
        <begin position="16"/>
        <end position="37"/>
    </location>
</feature>
<accession>A0A1I2IHR2</accession>
<reference evidence="4" key="1">
    <citation type="submission" date="2016-10" db="EMBL/GenBank/DDBJ databases">
        <authorList>
            <person name="Varghese N."/>
            <person name="Submissions S."/>
        </authorList>
    </citation>
    <scope>NUCLEOTIDE SEQUENCE [LARGE SCALE GENOMIC DNA]</scope>
    <source>
        <strain evidence="4">ATCC 25963</strain>
    </source>
</reference>
<proteinExistence type="predicted"/>
<dbReference type="Pfam" id="PF02517">
    <property type="entry name" value="Rce1-like"/>
    <property type="match status" value="1"/>
</dbReference>
<evidence type="ECO:0000313" key="3">
    <source>
        <dbReference type="EMBL" id="SFF41764.1"/>
    </source>
</evidence>
<dbReference type="PANTHER" id="PTHR36435">
    <property type="entry name" value="SLR1288 PROTEIN"/>
    <property type="match status" value="1"/>
</dbReference>
<sequence>MSAAVRDRIAVVTSEIVMAIGCFAAGLLVILGIPGVADGLRAAIQALFGRPVLPPDQAKVALSLALTPIATLVGALLYDRFTRALDPGPLPPLVPAAQQPRLPRAATISLVYLGAAVVGSYALGFLMQLLGAPIAEQPLVLELVAAGGSALSSLVFSALLLAPLGEELFFRGLVFRRIAHRAGMWPGLVTSALLFAVFHGNIHGLVVYLWLGLVFAGVYVATGRLVCAVAVHFGNNAITLLTLMTERATGGAG</sequence>
<feature type="transmembrane region" description="Helical" evidence="1">
    <location>
        <begin position="110"/>
        <end position="131"/>
    </location>
</feature>
<keyword evidence="1" id="KW-0472">Membrane</keyword>
<evidence type="ECO:0000313" key="4">
    <source>
        <dbReference type="Proteomes" id="UP000199400"/>
    </source>
</evidence>
<dbReference type="GO" id="GO:0080120">
    <property type="term" value="P:CAAX-box protein maturation"/>
    <property type="evidence" value="ECO:0007669"/>
    <property type="project" value="UniProtKB-ARBA"/>
</dbReference>
<keyword evidence="3" id="KW-0378">Hydrolase</keyword>
<dbReference type="InterPro" id="IPR052710">
    <property type="entry name" value="CAAX_protease"/>
</dbReference>
<feature type="transmembrane region" description="Helical" evidence="1">
    <location>
        <begin position="143"/>
        <end position="162"/>
    </location>
</feature>
<dbReference type="STRING" id="54.SAMN02745121_08734"/>
<dbReference type="Proteomes" id="UP000199400">
    <property type="component" value="Unassembled WGS sequence"/>
</dbReference>
<keyword evidence="1" id="KW-1133">Transmembrane helix</keyword>
<feature type="transmembrane region" description="Helical" evidence="1">
    <location>
        <begin position="57"/>
        <end position="78"/>
    </location>
</feature>
<evidence type="ECO:0000256" key="1">
    <source>
        <dbReference type="SAM" id="Phobius"/>
    </source>
</evidence>
<dbReference type="RefSeq" id="WP_096331001.1">
    <property type="nucleotide sequence ID" value="NZ_FOMX01000067.1"/>
</dbReference>
<feature type="domain" description="CAAX prenyl protease 2/Lysostaphin resistance protein A-like" evidence="2">
    <location>
        <begin position="153"/>
        <end position="238"/>
    </location>
</feature>
<dbReference type="GO" id="GO:0006508">
    <property type="term" value="P:proteolysis"/>
    <property type="evidence" value="ECO:0007669"/>
    <property type="project" value="UniProtKB-KW"/>
</dbReference>
<feature type="transmembrane region" description="Helical" evidence="1">
    <location>
        <begin position="183"/>
        <end position="202"/>
    </location>
</feature>
<keyword evidence="3" id="KW-0645">Protease</keyword>
<gene>
    <name evidence="3" type="ORF">SAMN02745121_08734</name>
</gene>
<dbReference type="PANTHER" id="PTHR36435:SF1">
    <property type="entry name" value="CAAX AMINO TERMINAL PROTEASE FAMILY PROTEIN"/>
    <property type="match status" value="1"/>
</dbReference>
<dbReference type="GO" id="GO:0004175">
    <property type="term" value="F:endopeptidase activity"/>
    <property type="evidence" value="ECO:0007669"/>
    <property type="project" value="UniProtKB-ARBA"/>
</dbReference>
<dbReference type="AlphaFoldDB" id="A0A1I2IHR2"/>
<keyword evidence="4" id="KW-1185">Reference proteome</keyword>
<evidence type="ECO:0000259" key="2">
    <source>
        <dbReference type="Pfam" id="PF02517"/>
    </source>
</evidence>
<keyword evidence="1" id="KW-0812">Transmembrane</keyword>
<protein>
    <submittedName>
        <fullName evidence="3">CAAX protease self-immunity</fullName>
    </submittedName>
</protein>
<name>A0A1I2IHR2_9BACT</name>
<organism evidence="3 4">
    <name type="scientific">Nannocystis exedens</name>
    <dbReference type="NCBI Taxonomy" id="54"/>
    <lineage>
        <taxon>Bacteria</taxon>
        <taxon>Pseudomonadati</taxon>
        <taxon>Myxococcota</taxon>
        <taxon>Polyangia</taxon>
        <taxon>Nannocystales</taxon>
        <taxon>Nannocystaceae</taxon>
        <taxon>Nannocystis</taxon>
    </lineage>
</organism>
<dbReference type="EMBL" id="FOMX01000067">
    <property type="protein sequence ID" value="SFF41764.1"/>
    <property type="molecule type" value="Genomic_DNA"/>
</dbReference>